<dbReference type="EMBL" id="BEZZ01032636">
    <property type="protein sequence ID" value="GCC40109.1"/>
    <property type="molecule type" value="Genomic_DNA"/>
</dbReference>
<organism evidence="1 2">
    <name type="scientific">Chiloscyllium punctatum</name>
    <name type="common">Brownbanded bambooshark</name>
    <name type="synonym">Hemiscyllium punctatum</name>
    <dbReference type="NCBI Taxonomy" id="137246"/>
    <lineage>
        <taxon>Eukaryota</taxon>
        <taxon>Metazoa</taxon>
        <taxon>Chordata</taxon>
        <taxon>Craniata</taxon>
        <taxon>Vertebrata</taxon>
        <taxon>Chondrichthyes</taxon>
        <taxon>Elasmobranchii</taxon>
        <taxon>Galeomorphii</taxon>
        <taxon>Galeoidea</taxon>
        <taxon>Orectolobiformes</taxon>
        <taxon>Hemiscylliidae</taxon>
        <taxon>Chiloscyllium</taxon>
    </lineage>
</organism>
<evidence type="ECO:0000313" key="2">
    <source>
        <dbReference type="Proteomes" id="UP000287033"/>
    </source>
</evidence>
<keyword evidence="2" id="KW-1185">Reference proteome</keyword>
<protein>
    <submittedName>
        <fullName evidence="1">Uncharacterized protein</fullName>
    </submittedName>
</protein>
<dbReference type="Proteomes" id="UP000287033">
    <property type="component" value="Unassembled WGS sequence"/>
</dbReference>
<gene>
    <name evidence="1" type="ORF">chiPu_0024095</name>
</gene>
<feature type="non-terminal residue" evidence="1">
    <location>
        <position position="1"/>
    </location>
</feature>
<evidence type="ECO:0000313" key="1">
    <source>
        <dbReference type="EMBL" id="GCC40109.1"/>
    </source>
</evidence>
<dbReference type="AlphaFoldDB" id="A0A401TBU0"/>
<name>A0A401TBU0_CHIPU</name>
<dbReference type="STRING" id="137246.A0A401TBU0"/>
<accession>A0A401TBU0</accession>
<comment type="caution">
    <text evidence="1">The sequence shown here is derived from an EMBL/GenBank/DDBJ whole genome shotgun (WGS) entry which is preliminary data.</text>
</comment>
<sequence length="155" mass="17558">YTRSKQLLQHLDKFAKLALEHIYSYDQNGTIPAVLPPSQTNWSKVASLVIIETNEQGVETVLHILGSDQNQTHSAAWNRSQLGSFKVALQLCDQNRSSCIYRNFSTALEAMNEWYSLHYMSILSNMPRTDRLMMGEQGQDFILACVFGGQPCNLE</sequence>
<reference evidence="1 2" key="1">
    <citation type="journal article" date="2018" name="Nat. Ecol. Evol.">
        <title>Shark genomes provide insights into elasmobranch evolution and the origin of vertebrates.</title>
        <authorList>
            <person name="Hara Y"/>
            <person name="Yamaguchi K"/>
            <person name="Onimaru K"/>
            <person name="Kadota M"/>
            <person name="Koyanagi M"/>
            <person name="Keeley SD"/>
            <person name="Tatsumi K"/>
            <person name="Tanaka K"/>
            <person name="Motone F"/>
            <person name="Kageyama Y"/>
            <person name="Nozu R"/>
            <person name="Adachi N"/>
            <person name="Nishimura O"/>
            <person name="Nakagawa R"/>
            <person name="Tanegashima C"/>
            <person name="Kiyatake I"/>
            <person name="Matsumoto R"/>
            <person name="Murakumo K"/>
            <person name="Nishida K"/>
            <person name="Terakita A"/>
            <person name="Kuratani S"/>
            <person name="Sato K"/>
            <person name="Hyodo S Kuraku.S."/>
        </authorList>
    </citation>
    <scope>NUCLEOTIDE SEQUENCE [LARGE SCALE GENOMIC DNA]</scope>
</reference>
<proteinExistence type="predicted"/>
<dbReference type="OrthoDB" id="6502088at2759"/>